<dbReference type="InterPro" id="IPR002355">
    <property type="entry name" value="Cu_oxidase_Cu_BS"/>
</dbReference>
<dbReference type="InterPro" id="IPR011707">
    <property type="entry name" value="Cu-oxidase-like_N"/>
</dbReference>
<dbReference type="PROSITE" id="PS00079">
    <property type="entry name" value="MULTICOPPER_OXIDASE1"/>
    <property type="match status" value="1"/>
</dbReference>
<comment type="cofactor">
    <cofactor evidence="2">
        <name>Cu cation</name>
        <dbReference type="ChEBI" id="CHEBI:23378"/>
    </cofactor>
</comment>
<dbReference type="InterPro" id="IPR011706">
    <property type="entry name" value="Cu-oxidase_C"/>
</dbReference>
<keyword evidence="11" id="KW-1015">Disulfide bond</keyword>
<dbReference type="OrthoDB" id="2121828at2759"/>
<keyword evidence="19" id="KW-1185">Reference proteome</keyword>
<dbReference type="FunFam" id="2.60.40.420:FF:000021">
    <property type="entry name" value="Extracellular dihydrogeodin oxidase/laccase"/>
    <property type="match status" value="1"/>
</dbReference>
<dbReference type="AlphaFoldDB" id="A0A1Y2DQS5"/>
<evidence type="ECO:0000256" key="2">
    <source>
        <dbReference type="ARBA" id="ARBA00001935"/>
    </source>
</evidence>
<keyword evidence="9" id="KW-0560">Oxidoreductase</keyword>
<dbReference type="CDD" id="cd13901">
    <property type="entry name" value="CuRO_3_MaLCC_like"/>
    <property type="match status" value="1"/>
</dbReference>
<evidence type="ECO:0000256" key="6">
    <source>
        <dbReference type="ARBA" id="ARBA00022723"/>
    </source>
</evidence>
<dbReference type="FunFam" id="2.60.40.420:FF:000046">
    <property type="entry name" value="Multicopper oxidase"/>
    <property type="match status" value="1"/>
</dbReference>
<dbReference type="PANTHER" id="PTHR11709:SF87">
    <property type="entry name" value="LACCASE"/>
    <property type="match status" value="1"/>
</dbReference>
<dbReference type="InterPro" id="IPR008972">
    <property type="entry name" value="Cupredoxin"/>
</dbReference>
<dbReference type="PANTHER" id="PTHR11709">
    <property type="entry name" value="MULTI-COPPER OXIDASE"/>
    <property type="match status" value="1"/>
</dbReference>
<feature type="domain" description="Plastocyanin-like" evidence="17">
    <location>
        <begin position="80"/>
        <end position="190"/>
    </location>
</feature>
<dbReference type="Gene3D" id="2.60.40.420">
    <property type="entry name" value="Cupredoxins - blue copper proteins"/>
    <property type="match status" value="3"/>
</dbReference>
<evidence type="ECO:0000256" key="11">
    <source>
        <dbReference type="ARBA" id="ARBA00023157"/>
    </source>
</evidence>
<comment type="catalytic activity">
    <reaction evidence="1">
        <text>4 hydroquinone + O2 = 4 benzosemiquinone + 2 H2O</text>
        <dbReference type="Rhea" id="RHEA:11276"/>
        <dbReference type="ChEBI" id="CHEBI:15377"/>
        <dbReference type="ChEBI" id="CHEBI:15379"/>
        <dbReference type="ChEBI" id="CHEBI:17594"/>
        <dbReference type="ChEBI" id="CHEBI:17977"/>
        <dbReference type="EC" id="1.10.3.2"/>
    </reaction>
</comment>
<dbReference type="GO" id="GO:0005507">
    <property type="term" value="F:copper ion binding"/>
    <property type="evidence" value="ECO:0007669"/>
    <property type="project" value="InterPro"/>
</dbReference>
<comment type="similarity">
    <text evidence="4">Belongs to the multicopper oxidase family.</text>
</comment>
<dbReference type="EC" id="1.10.3.2" evidence="5"/>
<accession>A0A1Y2DQS5</accession>
<dbReference type="InParanoid" id="A0A1Y2DQS5"/>
<proteinExistence type="inferred from homology"/>
<feature type="signal peptide" evidence="14">
    <location>
        <begin position="1"/>
        <end position="22"/>
    </location>
</feature>
<dbReference type="EMBL" id="MCFJ01000010">
    <property type="protein sequence ID" value="ORY61466.1"/>
    <property type="molecule type" value="Genomic_DNA"/>
</dbReference>
<evidence type="ECO:0000256" key="5">
    <source>
        <dbReference type="ARBA" id="ARBA00012297"/>
    </source>
</evidence>
<dbReference type="Pfam" id="PF07731">
    <property type="entry name" value="Cu-oxidase_2"/>
    <property type="match status" value="1"/>
</dbReference>
<evidence type="ECO:0000259" key="15">
    <source>
        <dbReference type="Pfam" id="PF00394"/>
    </source>
</evidence>
<sequence>MRSFLSLTGLLPGLLFAGLASAAPGTQELAARAPGSCNTASNRACWTDCFDIYTDYEEDTPPGTTVPYEFEITEQDNWLGPDGVVKTKVMLVNDQYPGPTIVANWGDTISVKVTNKLRTNGTSIHWHGIRQLNNNINDGANGVTECPLAPGKSKTYTFRATQYGTTWYHSHFSAQYGNGVFGSIQINGPASLPYDIDLGPFPIFDVYRRTADELVEHTMHPSLPPPSDNIFINGTNIDPLNPSQGKYANVTLTPGKRHRLRLINPSVDNNFQVSLVGHQMTVIAADMVPVDAFTTDSLFMAVGQRYDVTIDASQKAANYWFNVTISGGGTVCGDTKNTEAAGVFHYAGAPGGLPTNPGTKPIDALCVDNLDLSPVVPRDVDLVGFTPCIHNNLSAGLDFHGTGPTGSHPRPTVTWTVNGNAMNVDWDRPVLEYILEGNTSYPRQDNIIVIDEKDTWTYWLVQNLARAAHPMHLHGHDFVVLGRSNAKSASANHTHFFKTEDIRSLKKTNPIRRDVTMLPANGWVVIAFKTDNPGNWLMHCHIAWHVSGGLAVDFVERRDEQEALISAADKAAYEQTCSDWRDLHVSKIDSGL</sequence>
<evidence type="ECO:0000259" key="17">
    <source>
        <dbReference type="Pfam" id="PF07732"/>
    </source>
</evidence>
<dbReference type="FunFam" id="2.60.40.420:FF:000045">
    <property type="entry name" value="Laccase 2"/>
    <property type="match status" value="1"/>
</dbReference>
<keyword evidence="7 14" id="KW-0732">Signal</keyword>
<name>A0A1Y2DQS5_9PEZI</name>
<dbReference type="GeneID" id="63778486"/>
<keyword evidence="10" id="KW-0186">Copper</keyword>
<dbReference type="SUPFAM" id="SSF49503">
    <property type="entry name" value="Cupredoxins"/>
    <property type="match status" value="3"/>
</dbReference>
<dbReference type="CDD" id="cd13880">
    <property type="entry name" value="CuRO_2_MaLCC_like"/>
    <property type="match status" value="1"/>
</dbReference>
<evidence type="ECO:0000256" key="14">
    <source>
        <dbReference type="SAM" id="SignalP"/>
    </source>
</evidence>
<dbReference type="GO" id="GO:0046274">
    <property type="term" value="P:lignin catabolic process"/>
    <property type="evidence" value="ECO:0007669"/>
    <property type="project" value="UniProtKB-KW"/>
</dbReference>
<feature type="domain" description="Plastocyanin-like" evidence="15">
    <location>
        <begin position="202"/>
        <end position="349"/>
    </location>
</feature>
<dbReference type="Pfam" id="PF00394">
    <property type="entry name" value="Cu-oxidase"/>
    <property type="match status" value="1"/>
</dbReference>
<keyword evidence="8" id="KW-0677">Repeat</keyword>
<evidence type="ECO:0000256" key="12">
    <source>
        <dbReference type="ARBA" id="ARBA00023180"/>
    </source>
</evidence>
<dbReference type="Proteomes" id="UP000193689">
    <property type="component" value="Unassembled WGS sequence"/>
</dbReference>
<dbReference type="CDD" id="cd13854">
    <property type="entry name" value="CuRO_1_MaLCC_like"/>
    <property type="match status" value="1"/>
</dbReference>
<dbReference type="RefSeq" id="XP_040713543.1">
    <property type="nucleotide sequence ID" value="XM_040862274.1"/>
</dbReference>
<feature type="domain" description="Plastocyanin-like" evidence="16">
    <location>
        <begin position="424"/>
        <end position="558"/>
    </location>
</feature>
<evidence type="ECO:0000256" key="7">
    <source>
        <dbReference type="ARBA" id="ARBA00022729"/>
    </source>
</evidence>
<keyword evidence="13" id="KW-0439">Lignin degradation</keyword>
<evidence type="ECO:0000256" key="10">
    <source>
        <dbReference type="ARBA" id="ARBA00023008"/>
    </source>
</evidence>
<dbReference type="InterPro" id="IPR045087">
    <property type="entry name" value="Cu-oxidase_fam"/>
</dbReference>
<evidence type="ECO:0000259" key="16">
    <source>
        <dbReference type="Pfam" id="PF07731"/>
    </source>
</evidence>
<evidence type="ECO:0000313" key="19">
    <source>
        <dbReference type="Proteomes" id="UP000193689"/>
    </source>
</evidence>
<keyword evidence="12" id="KW-0325">Glycoprotein</keyword>
<keyword evidence="6" id="KW-0479">Metal-binding</keyword>
<protein>
    <recommendedName>
        <fullName evidence="5">laccase</fullName>
        <ecNumber evidence="5">1.10.3.2</ecNumber>
    </recommendedName>
</protein>
<comment type="pathway">
    <text evidence="3">Secondary metabolite biosynthesis.</text>
</comment>
<evidence type="ECO:0000256" key="13">
    <source>
        <dbReference type="ARBA" id="ARBA00023185"/>
    </source>
</evidence>
<dbReference type="STRING" id="1141098.A0A1Y2DQS5"/>
<dbReference type="InterPro" id="IPR001117">
    <property type="entry name" value="Cu-oxidase_2nd"/>
</dbReference>
<feature type="chain" id="PRO_5013345095" description="laccase" evidence="14">
    <location>
        <begin position="23"/>
        <end position="592"/>
    </location>
</feature>
<gene>
    <name evidence="18" type="ORF">BCR38DRAFT_459342</name>
</gene>
<evidence type="ECO:0000256" key="4">
    <source>
        <dbReference type="ARBA" id="ARBA00010609"/>
    </source>
</evidence>
<dbReference type="GO" id="GO:0052716">
    <property type="term" value="F:hydroquinone:oxygen oxidoreductase activity"/>
    <property type="evidence" value="ECO:0007669"/>
    <property type="project" value="UniProtKB-EC"/>
</dbReference>
<evidence type="ECO:0000313" key="18">
    <source>
        <dbReference type="EMBL" id="ORY61466.1"/>
    </source>
</evidence>
<evidence type="ECO:0000256" key="9">
    <source>
        <dbReference type="ARBA" id="ARBA00023002"/>
    </source>
</evidence>
<dbReference type="PROSITE" id="PS00080">
    <property type="entry name" value="MULTICOPPER_OXIDASE2"/>
    <property type="match status" value="1"/>
</dbReference>
<dbReference type="InterPro" id="IPR033138">
    <property type="entry name" value="Cu_oxidase_CS"/>
</dbReference>
<organism evidence="18 19">
    <name type="scientific">Pseudomassariella vexata</name>
    <dbReference type="NCBI Taxonomy" id="1141098"/>
    <lineage>
        <taxon>Eukaryota</taxon>
        <taxon>Fungi</taxon>
        <taxon>Dikarya</taxon>
        <taxon>Ascomycota</taxon>
        <taxon>Pezizomycotina</taxon>
        <taxon>Sordariomycetes</taxon>
        <taxon>Xylariomycetidae</taxon>
        <taxon>Amphisphaeriales</taxon>
        <taxon>Pseudomassariaceae</taxon>
        <taxon>Pseudomassariella</taxon>
    </lineage>
</organism>
<evidence type="ECO:0000256" key="1">
    <source>
        <dbReference type="ARBA" id="ARBA00000349"/>
    </source>
</evidence>
<comment type="caution">
    <text evidence="18">The sequence shown here is derived from an EMBL/GenBank/DDBJ whole genome shotgun (WGS) entry which is preliminary data.</text>
</comment>
<reference evidence="18 19" key="1">
    <citation type="submission" date="2016-07" db="EMBL/GenBank/DDBJ databases">
        <title>Pervasive Adenine N6-methylation of Active Genes in Fungi.</title>
        <authorList>
            <consortium name="DOE Joint Genome Institute"/>
            <person name="Mondo S.J."/>
            <person name="Dannebaum R.O."/>
            <person name="Kuo R.C."/>
            <person name="Labutti K."/>
            <person name="Haridas S."/>
            <person name="Kuo A."/>
            <person name="Salamov A."/>
            <person name="Ahrendt S.R."/>
            <person name="Lipzen A."/>
            <person name="Sullivan W."/>
            <person name="Andreopoulos W.B."/>
            <person name="Clum A."/>
            <person name="Lindquist E."/>
            <person name="Daum C."/>
            <person name="Ramamoorthy G.K."/>
            <person name="Gryganskyi A."/>
            <person name="Culley D."/>
            <person name="Magnuson J.K."/>
            <person name="James T.Y."/>
            <person name="O'Malley M.A."/>
            <person name="Stajich J.E."/>
            <person name="Spatafora J.W."/>
            <person name="Visel A."/>
            <person name="Grigoriev I.V."/>
        </authorList>
    </citation>
    <scope>NUCLEOTIDE SEQUENCE [LARGE SCALE GENOMIC DNA]</scope>
    <source>
        <strain evidence="18 19">CBS 129021</strain>
    </source>
</reference>
<dbReference type="Pfam" id="PF07732">
    <property type="entry name" value="Cu-oxidase_3"/>
    <property type="match status" value="1"/>
</dbReference>
<evidence type="ECO:0000256" key="3">
    <source>
        <dbReference type="ARBA" id="ARBA00005179"/>
    </source>
</evidence>
<evidence type="ECO:0000256" key="8">
    <source>
        <dbReference type="ARBA" id="ARBA00022737"/>
    </source>
</evidence>